<proteinExistence type="predicted"/>
<dbReference type="InterPro" id="IPR052728">
    <property type="entry name" value="O2_lipid_transport_reg"/>
</dbReference>
<dbReference type="OrthoDB" id="7552024at2759"/>
<dbReference type="AlphaFoldDB" id="F4WN21"/>
<dbReference type="EMBL" id="GL888231">
    <property type="protein sequence ID" value="EGI64403.1"/>
    <property type="molecule type" value="Genomic_DNA"/>
</dbReference>
<accession>F4WN21</accession>
<dbReference type="PANTHER" id="PTHR11161:SF0">
    <property type="entry name" value="O-ACYLTRANSFERASE LIKE PROTEIN"/>
    <property type="match status" value="1"/>
</dbReference>
<feature type="transmembrane region" description="Helical" evidence="1">
    <location>
        <begin position="39"/>
        <end position="58"/>
    </location>
</feature>
<feature type="transmembrane region" description="Helical" evidence="1">
    <location>
        <begin position="78"/>
        <end position="99"/>
    </location>
</feature>
<keyword evidence="3" id="KW-1185">Reference proteome</keyword>
<name>F4WN21_ACREC</name>
<reference evidence="2" key="1">
    <citation type="submission" date="2011-02" db="EMBL/GenBank/DDBJ databases">
        <title>The genome of the leaf-cutting ant Acromyrmex echinatior suggests key adaptations to social evolution and fungus farming.</title>
        <authorList>
            <person name="Nygaard S."/>
            <person name="Zhang G."/>
        </authorList>
    </citation>
    <scope>NUCLEOTIDE SEQUENCE</scope>
</reference>
<keyword evidence="1" id="KW-1133">Transmembrane helix</keyword>
<evidence type="ECO:0000313" key="2">
    <source>
        <dbReference type="EMBL" id="EGI64403.1"/>
    </source>
</evidence>
<sequence>MVWLIIFHSIFFSLEYLDNKIQALRISESLSIQMFSNGTVSVDTYFFLSGFLLAYTYLKNKIDKEQINPIKDKINKYFVNIMKRYIRAACNILVLFGLYKKQISVLSAAIYVALSRTVWAIGIAWIVIMCFTEHGEKDGTTALGNHEIKSQILTGVFKQVVMEENNRLLFIQDVMLSNDAVHIKWRGSARTKKSRGGCFVLHYINPLTSLYKLVLSQWSNLADQI</sequence>
<evidence type="ECO:0000313" key="3">
    <source>
        <dbReference type="Proteomes" id="UP000007755"/>
    </source>
</evidence>
<gene>
    <name evidence="2" type="ORF">G5I_07167</name>
</gene>
<keyword evidence="1" id="KW-0812">Transmembrane</keyword>
<evidence type="ECO:0000256" key="1">
    <source>
        <dbReference type="SAM" id="Phobius"/>
    </source>
</evidence>
<feature type="transmembrane region" description="Helical" evidence="1">
    <location>
        <begin position="105"/>
        <end position="128"/>
    </location>
</feature>
<protein>
    <submittedName>
        <fullName evidence="2">Uncharacterized protein</fullName>
    </submittedName>
</protein>
<dbReference type="PANTHER" id="PTHR11161">
    <property type="entry name" value="O-ACYLTRANSFERASE"/>
    <property type="match status" value="1"/>
</dbReference>
<dbReference type="Proteomes" id="UP000007755">
    <property type="component" value="Unassembled WGS sequence"/>
</dbReference>
<dbReference type="InParanoid" id="F4WN21"/>
<organism evidence="3">
    <name type="scientific">Acromyrmex echinatior</name>
    <name type="common">Panamanian leafcutter ant</name>
    <name type="synonym">Acromyrmex octospinosus echinatior</name>
    <dbReference type="NCBI Taxonomy" id="103372"/>
    <lineage>
        <taxon>Eukaryota</taxon>
        <taxon>Metazoa</taxon>
        <taxon>Ecdysozoa</taxon>
        <taxon>Arthropoda</taxon>
        <taxon>Hexapoda</taxon>
        <taxon>Insecta</taxon>
        <taxon>Pterygota</taxon>
        <taxon>Neoptera</taxon>
        <taxon>Endopterygota</taxon>
        <taxon>Hymenoptera</taxon>
        <taxon>Apocrita</taxon>
        <taxon>Aculeata</taxon>
        <taxon>Formicoidea</taxon>
        <taxon>Formicidae</taxon>
        <taxon>Myrmicinae</taxon>
        <taxon>Acromyrmex</taxon>
    </lineage>
</organism>
<keyword evidence="1" id="KW-0472">Membrane</keyword>